<protein>
    <submittedName>
        <fullName evidence="1">Uncharacterized protein</fullName>
    </submittedName>
</protein>
<dbReference type="AlphaFoldDB" id="A0A8X6XTJ0"/>
<sequence length="71" mass="8244">MPIMRCKKRRVYNEVIGNTRNLVKLERGNCQSEYELYSMALDPTSTRFILSLKESTCNIMKALTSILAENR</sequence>
<keyword evidence="2" id="KW-1185">Reference proteome</keyword>
<evidence type="ECO:0000313" key="2">
    <source>
        <dbReference type="Proteomes" id="UP000886998"/>
    </source>
</evidence>
<gene>
    <name evidence="1" type="ORF">TNIN_453841</name>
</gene>
<dbReference type="Proteomes" id="UP000886998">
    <property type="component" value="Unassembled WGS sequence"/>
</dbReference>
<proteinExistence type="predicted"/>
<accession>A0A8X6XTJ0</accession>
<name>A0A8X6XTJ0_9ARAC</name>
<organism evidence="1 2">
    <name type="scientific">Trichonephila inaurata madagascariensis</name>
    <dbReference type="NCBI Taxonomy" id="2747483"/>
    <lineage>
        <taxon>Eukaryota</taxon>
        <taxon>Metazoa</taxon>
        <taxon>Ecdysozoa</taxon>
        <taxon>Arthropoda</taxon>
        <taxon>Chelicerata</taxon>
        <taxon>Arachnida</taxon>
        <taxon>Araneae</taxon>
        <taxon>Araneomorphae</taxon>
        <taxon>Entelegynae</taxon>
        <taxon>Araneoidea</taxon>
        <taxon>Nephilidae</taxon>
        <taxon>Trichonephila</taxon>
        <taxon>Trichonephila inaurata</taxon>
    </lineage>
</organism>
<reference evidence="1" key="1">
    <citation type="submission" date="2020-08" db="EMBL/GenBank/DDBJ databases">
        <title>Multicomponent nature underlies the extraordinary mechanical properties of spider dragline silk.</title>
        <authorList>
            <person name="Kono N."/>
            <person name="Nakamura H."/>
            <person name="Mori M."/>
            <person name="Yoshida Y."/>
            <person name="Ohtoshi R."/>
            <person name="Malay A.D."/>
            <person name="Moran D.A.P."/>
            <person name="Tomita M."/>
            <person name="Numata K."/>
            <person name="Arakawa K."/>
        </authorList>
    </citation>
    <scope>NUCLEOTIDE SEQUENCE</scope>
</reference>
<evidence type="ECO:0000313" key="1">
    <source>
        <dbReference type="EMBL" id="GFY59962.1"/>
    </source>
</evidence>
<dbReference type="EMBL" id="BMAV01012923">
    <property type="protein sequence ID" value="GFY59962.1"/>
    <property type="molecule type" value="Genomic_DNA"/>
</dbReference>
<comment type="caution">
    <text evidence="1">The sequence shown here is derived from an EMBL/GenBank/DDBJ whole genome shotgun (WGS) entry which is preliminary data.</text>
</comment>